<dbReference type="EMBL" id="AJLR01000007">
    <property type="protein sequence ID" value="EKN70785.1"/>
    <property type="molecule type" value="Genomic_DNA"/>
</dbReference>
<accession>K6CI06</accession>
<comment type="caution">
    <text evidence="1">The sequence shown here is derived from an EMBL/GenBank/DDBJ whole genome shotgun (WGS) entry which is preliminary data.</text>
</comment>
<dbReference type="Proteomes" id="UP000006315">
    <property type="component" value="Unassembled WGS sequence"/>
</dbReference>
<organism evidence="1 2">
    <name type="scientific">Schinkia azotoformans LMG 9581</name>
    <dbReference type="NCBI Taxonomy" id="1131731"/>
    <lineage>
        <taxon>Bacteria</taxon>
        <taxon>Bacillati</taxon>
        <taxon>Bacillota</taxon>
        <taxon>Bacilli</taxon>
        <taxon>Bacillales</taxon>
        <taxon>Bacillaceae</taxon>
        <taxon>Calidifontibacillus/Schinkia group</taxon>
        <taxon>Schinkia</taxon>
    </lineage>
</organism>
<protein>
    <recommendedName>
        <fullName evidence="3">Restriction endonuclease domain-containing protein</fullName>
    </recommendedName>
</protein>
<sequence length="47" mass="5907">MKEYWIVDPYYQTIEVYLLKTEHITAVEFILKMIFYMFTYLEIFKSN</sequence>
<name>K6CI06_SCHAZ</name>
<evidence type="ECO:0008006" key="3">
    <source>
        <dbReference type="Google" id="ProtNLM"/>
    </source>
</evidence>
<keyword evidence="2" id="KW-1185">Reference proteome</keyword>
<dbReference type="STRING" id="1131731.BAZO_00840"/>
<evidence type="ECO:0000313" key="2">
    <source>
        <dbReference type="Proteomes" id="UP000006315"/>
    </source>
</evidence>
<gene>
    <name evidence="1" type="ORF">BAZO_00840</name>
</gene>
<proteinExistence type="predicted"/>
<reference evidence="1 2" key="1">
    <citation type="journal article" date="2012" name="Front. Microbiol.">
        <title>Redundancy and modularity in membrane-associated dissimilatory nitrate reduction in Bacillus.</title>
        <authorList>
            <person name="Heylen K."/>
            <person name="Keltjens J."/>
        </authorList>
    </citation>
    <scope>NUCLEOTIDE SEQUENCE [LARGE SCALE GENOMIC DNA]</scope>
    <source>
        <strain evidence="1 2">LMG 9581</strain>
    </source>
</reference>
<evidence type="ECO:0000313" key="1">
    <source>
        <dbReference type="EMBL" id="EKN70785.1"/>
    </source>
</evidence>
<dbReference type="AlphaFoldDB" id="K6CI06"/>